<name>A0A9W8B957_9FUNG</name>
<dbReference type="PROSITE" id="PS00290">
    <property type="entry name" value="IG_MHC"/>
    <property type="match status" value="1"/>
</dbReference>
<feature type="chain" id="PRO_5040885746" description="Dipeptidyl-peptidase V" evidence="6">
    <location>
        <begin position="24"/>
        <end position="712"/>
    </location>
</feature>
<evidence type="ECO:0000256" key="2">
    <source>
        <dbReference type="ARBA" id="ARBA00022670"/>
    </source>
</evidence>
<dbReference type="Gene3D" id="3.40.50.1820">
    <property type="entry name" value="alpha/beta hydrolase"/>
    <property type="match status" value="1"/>
</dbReference>
<proteinExistence type="inferred from homology"/>
<feature type="signal peptide" evidence="6">
    <location>
        <begin position="1"/>
        <end position="23"/>
    </location>
</feature>
<evidence type="ECO:0000256" key="1">
    <source>
        <dbReference type="ARBA" id="ARBA00010040"/>
    </source>
</evidence>
<protein>
    <recommendedName>
        <fullName evidence="5">Dipeptidyl-peptidase V</fullName>
    </recommendedName>
</protein>
<dbReference type="InterPro" id="IPR003006">
    <property type="entry name" value="Ig/MHC_CS"/>
</dbReference>
<dbReference type="Gene3D" id="2.120.10.30">
    <property type="entry name" value="TolB, C-terminal domain"/>
    <property type="match status" value="1"/>
</dbReference>
<dbReference type="PANTHER" id="PTHR42776">
    <property type="entry name" value="SERINE PEPTIDASE S9 FAMILY MEMBER"/>
    <property type="match status" value="1"/>
</dbReference>
<evidence type="ECO:0000256" key="6">
    <source>
        <dbReference type="SAM" id="SignalP"/>
    </source>
</evidence>
<reference evidence="8" key="1">
    <citation type="submission" date="2022-07" db="EMBL/GenBank/DDBJ databases">
        <title>Phylogenomic reconstructions and comparative analyses of Kickxellomycotina fungi.</title>
        <authorList>
            <person name="Reynolds N.K."/>
            <person name="Stajich J.E."/>
            <person name="Barry K."/>
            <person name="Grigoriev I.V."/>
            <person name="Crous P."/>
            <person name="Smith M.E."/>
        </authorList>
    </citation>
    <scope>NUCLEOTIDE SEQUENCE</scope>
    <source>
        <strain evidence="8">RSA 567</strain>
    </source>
</reference>
<keyword evidence="2" id="KW-0645">Protease</keyword>
<comment type="caution">
    <text evidence="8">The sequence shown here is derived from an EMBL/GenBank/DDBJ whole genome shotgun (WGS) entry which is preliminary data.</text>
</comment>
<keyword evidence="3 6" id="KW-0732">Signal</keyword>
<dbReference type="GO" id="GO:0004252">
    <property type="term" value="F:serine-type endopeptidase activity"/>
    <property type="evidence" value="ECO:0007669"/>
    <property type="project" value="TreeGrafter"/>
</dbReference>
<evidence type="ECO:0000256" key="4">
    <source>
        <dbReference type="ARBA" id="ARBA00022801"/>
    </source>
</evidence>
<comment type="similarity">
    <text evidence="1">Belongs to the peptidase S9C family.</text>
</comment>
<dbReference type="InterPro" id="IPR011042">
    <property type="entry name" value="6-blade_b-propeller_TolB-like"/>
</dbReference>
<keyword evidence="9" id="KW-1185">Reference proteome</keyword>
<evidence type="ECO:0000256" key="3">
    <source>
        <dbReference type="ARBA" id="ARBA00022729"/>
    </source>
</evidence>
<accession>A0A9W8B957</accession>
<gene>
    <name evidence="8" type="primary">dpp5_2</name>
    <name evidence="8" type="ORF">H4R34_001849</name>
</gene>
<organism evidence="8 9">
    <name type="scientific">Dimargaris verticillata</name>
    <dbReference type="NCBI Taxonomy" id="2761393"/>
    <lineage>
        <taxon>Eukaryota</taxon>
        <taxon>Fungi</taxon>
        <taxon>Fungi incertae sedis</taxon>
        <taxon>Zoopagomycota</taxon>
        <taxon>Kickxellomycotina</taxon>
        <taxon>Dimargaritomycetes</taxon>
        <taxon>Dimargaritales</taxon>
        <taxon>Dimargaritaceae</taxon>
        <taxon>Dimargaris</taxon>
    </lineage>
</organism>
<dbReference type="SUPFAM" id="SSF82171">
    <property type="entry name" value="DPP6 N-terminal domain-like"/>
    <property type="match status" value="1"/>
</dbReference>
<evidence type="ECO:0000256" key="5">
    <source>
        <dbReference type="ARBA" id="ARBA00032829"/>
    </source>
</evidence>
<dbReference type="InterPro" id="IPR029058">
    <property type="entry name" value="AB_hydrolase_fold"/>
</dbReference>
<evidence type="ECO:0000313" key="8">
    <source>
        <dbReference type="EMBL" id="KAJ1982042.1"/>
    </source>
</evidence>
<dbReference type="OrthoDB" id="416344at2759"/>
<sequence>MRLYRPLLWCAIGAVLALPSGHAAEPLKIREALALKRVDLPVISPTTQHVVYPVRWDTFDGETPTTKLYLTNLESRDARPLVPDSFNSTKQKNAIWLSDTVVGFTVDKDGKQELWACSVTSGSEPYLVTQLPVAVSRLYYTVASRQLLALVDLYPSTTVSETVQRDADESKRIDTAKVYTQLMIRHWDKYTTEKSPTVLKTHLVDVNGRFQLDGDFVNLLQPFPAGPLDFSAISVSPNGELIAFASKYPSRDVAWTTNVEMFLLRTAQPENPLSLTNHTLGAASSPEFSPDGQYLAWLQMHKPQYESDRNQIIMYRLETGERFAIAPQWDASPSSLRFTGDGSQLLAVTHMHARRRLFAINWQPFLSSNVTTATTESLIAPVSQDDAVHAVVPVGTTNTILATMSAFNHPTNLYRVNLNGTNSQPEQLTAFNAQALAQLDQPAVHEVWFDGANHDPIHGLLLKPHGYKPNQTYPLVVMIHGGPQGSWDNQWSTYWNPLIYTGAGYAVWMPNIHGSQGYGQALVDSVSQQWGGKPYQDILKSIDHLQRHYPWVDVSQMCAMGGSYGGYMTNWINSQTSMFKCLVNHAGLFSTLTQYYTTDELWFPEHEFNGVPWDSQARSEYSRWSPERFVEQWQTPVLITHGEEDYRVPQSEGISTFTALQRRGVPSKLVLFAKEGHGISKTGNLVVWVDEVLKWFNEYLGGPREMPSALSQ</sequence>
<dbReference type="FunFam" id="3.40.50.1820:FF:000028">
    <property type="entry name" value="S9 family peptidase"/>
    <property type="match status" value="1"/>
</dbReference>
<dbReference type="EMBL" id="JANBQB010000103">
    <property type="protein sequence ID" value="KAJ1982042.1"/>
    <property type="molecule type" value="Genomic_DNA"/>
</dbReference>
<feature type="domain" description="Peptidase S9 prolyl oligopeptidase catalytic" evidence="7">
    <location>
        <begin position="491"/>
        <end position="701"/>
    </location>
</feature>
<dbReference type="SUPFAM" id="SSF53474">
    <property type="entry name" value="alpha/beta-Hydrolases"/>
    <property type="match status" value="1"/>
</dbReference>
<dbReference type="InterPro" id="IPR001375">
    <property type="entry name" value="Peptidase_S9_cat"/>
</dbReference>
<evidence type="ECO:0000313" key="9">
    <source>
        <dbReference type="Proteomes" id="UP001151582"/>
    </source>
</evidence>
<evidence type="ECO:0000259" key="7">
    <source>
        <dbReference type="Pfam" id="PF00326"/>
    </source>
</evidence>
<dbReference type="AlphaFoldDB" id="A0A9W8B957"/>
<dbReference type="Proteomes" id="UP001151582">
    <property type="component" value="Unassembled WGS sequence"/>
</dbReference>
<keyword evidence="4" id="KW-0378">Hydrolase</keyword>
<dbReference type="Pfam" id="PF00326">
    <property type="entry name" value="Peptidase_S9"/>
    <property type="match status" value="1"/>
</dbReference>
<dbReference type="PANTHER" id="PTHR42776:SF13">
    <property type="entry name" value="DIPEPTIDYL-PEPTIDASE 5"/>
    <property type="match status" value="1"/>
</dbReference>
<dbReference type="GO" id="GO:0006508">
    <property type="term" value="P:proteolysis"/>
    <property type="evidence" value="ECO:0007669"/>
    <property type="project" value="UniProtKB-KW"/>
</dbReference>